<dbReference type="SMART" id="SM00798">
    <property type="entry name" value="AICARFT_IMPCHas"/>
    <property type="match status" value="1"/>
</dbReference>
<dbReference type="PROSITE" id="PS51855">
    <property type="entry name" value="MGS"/>
    <property type="match status" value="1"/>
</dbReference>
<comment type="pathway">
    <text evidence="1">Purine metabolism; IMP biosynthesis via de novo pathway; IMP from 5-formamido-1-(5-phospho-D-ribosyl)imidazole-4-carboxamide: step 1/1.</text>
</comment>
<dbReference type="FunFam" id="3.40.140.20:FF:000002">
    <property type="entry name" value="Bifunctional purine biosynthesis protein PurH"/>
    <property type="match status" value="1"/>
</dbReference>
<evidence type="ECO:0000256" key="6">
    <source>
        <dbReference type="ARBA" id="ARBA00022801"/>
    </source>
</evidence>
<dbReference type="SUPFAM" id="SSF53927">
    <property type="entry name" value="Cytidine deaminase-like"/>
    <property type="match status" value="1"/>
</dbReference>
<reference evidence="11" key="1">
    <citation type="submission" date="2020-10" db="EMBL/GenBank/DDBJ databases">
        <title>Unveiling of a novel bifunctional photoreceptor, Dualchrome1, isolated from a cosmopolitan green alga.</title>
        <authorList>
            <person name="Suzuki S."/>
            <person name="Kawachi M."/>
        </authorList>
    </citation>
    <scope>NUCLEOTIDE SEQUENCE</scope>
    <source>
        <strain evidence="11">NIES 2893</strain>
    </source>
</reference>
<evidence type="ECO:0000256" key="9">
    <source>
        <dbReference type="ARBA" id="ARBA00050687"/>
    </source>
</evidence>
<sequence>MKRALVSVSDKHNLDKLARRLHDAGVQLISTGGSAKFIEAQSLPVTPVDEVTNFPEMLDGRVKTLHPAIHGGILARRGMPEHVAKLEEHKIDTIDVVVVNLYPFRATVTNPDKTPTWEEAVENIDIGGPAMIRAAAKNHDDVLVVVDPADYDEVCDAIESKSVDANLRRRLAWKAFQHCAAYDASVSEWLWDNAGFAEPNSLPPAAVIPVSQSVPLRYGENPHQPAAFYQDDSLRENAGGGVARAVQHHGKEMSYNNYLDADAAYSCVSDIKEDACVIVKHTNPCGAAVVGANRDLLEAYRCAVRADHISAFGGIVAFNTTVDADLAREIREFRSPEDGETRMFYEIVIAPSYTPEGLEVLKGKSKTLRILEAPPRDAARLSWRQVGGGFLAQSADDVTGDTASFEKAAEATATDEQMTDLRLAWTIVKHVKSNAIAVAKDGRLLGMGSGQPNRVNSVRIALEKAGDEAKGASLASDAFFPFSWNDSVEKACQAGVSVIAHPGGSMRDSDAVECCDKYGVALFTTGVRHFKH</sequence>
<dbReference type="Gene3D" id="3.40.50.1380">
    <property type="entry name" value="Methylglyoxal synthase-like domain"/>
    <property type="match status" value="1"/>
</dbReference>
<comment type="pathway">
    <text evidence="2">Purine metabolism; IMP biosynthesis via de novo pathway; 5-formamido-1-(5-phospho-D-ribosyl)imidazole-4-carboxamide from 5-amino-1-(5-phospho-D-ribosyl)imidazole-4-carboxamide (10-formyl THF route): step 1/1.</text>
</comment>
<dbReference type="Proteomes" id="UP000660262">
    <property type="component" value="Unassembled WGS sequence"/>
</dbReference>
<name>A0A830HCJ4_9CHLO</name>
<accession>A0A830HCJ4</accession>
<dbReference type="Pfam" id="PF01808">
    <property type="entry name" value="AICARFT_IMPCHas"/>
    <property type="match status" value="1"/>
</dbReference>
<dbReference type="PANTHER" id="PTHR11692">
    <property type="entry name" value="BIFUNCTIONAL PURINE BIOSYNTHESIS PROTEIN PURH"/>
    <property type="match status" value="1"/>
</dbReference>
<dbReference type="Pfam" id="PF02142">
    <property type="entry name" value="MGS"/>
    <property type="match status" value="1"/>
</dbReference>
<dbReference type="InterPro" id="IPR002695">
    <property type="entry name" value="PurH-like"/>
</dbReference>
<dbReference type="GO" id="GO:0005829">
    <property type="term" value="C:cytosol"/>
    <property type="evidence" value="ECO:0007669"/>
    <property type="project" value="TreeGrafter"/>
</dbReference>
<keyword evidence="7" id="KW-0511">Multifunctional enzyme</keyword>
<dbReference type="NCBIfam" id="NF002049">
    <property type="entry name" value="PRK00881.1"/>
    <property type="match status" value="1"/>
</dbReference>
<dbReference type="EMBL" id="BNJQ01000005">
    <property type="protein sequence ID" value="GHP03600.1"/>
    <property type="molecule type" value="Genomic_DNA"/>
</dbReference>
<evidence type="ECO:0000313" key="12">
    <source>
        <dbReference type="Proteomes" id="UP000660262"/>
    </source>
</evidence>
<evidence type="ECO:0000256" key="7">
    <source>
        <dbReference type="ARBA" id="ARBA00023268"/>
    </source>
</evidence>
<gene>
    <name evidence="11" type="ORF">PPROV_000235500</name>
</gene>
<dbReference type="PIRSF" id="PIRSF000414">
    <property type="entry name" value="AICARFT_IMPCHas"/>
    <property type="match status" value="1"/>
</dbReference>
<dbReference type="InterPro" id="IPR011607">
    <property type="entry name" value="MGS-like_dom"/>
</dbReference>
<comment type="similarity">
    <text evidence="3">Belongs to the PurH family.</text>
</comment>
<comment type="catalytic activity">
    <reaction evidence="8">
        <text>(6R)-10-formyltetrahydrofolate + 5-amino-1-(5-phospho-beta-D-ribosyl)imidazole-4-carboxamide = 5-formamido-1-(5-phospho-D-ribosyl)imidazole-4-carboxamide + (6S)-5,6,7,8-tetrahydrofolate</text>
        <dbReference type="Rhea" id="RHEA:22192"/>
        <dbReference type="ChEBI" id="CHEBI:57453"/>
        <dbReference type="ChEBI" id="CHEBI:58467"/>
        <dbReference type="ChEBI" id="CHEBI:58475"/>
        <dbReference type="ChEBI" id="CHEBI:195366"/>
        <dbReference type="EC" id="2.1.2.3"/>
    </reaction>
</comment>
<dbReference type="SUPFAM" id="SSF52335">
    <property type="entry name" value="Methylglyoxal synthase-like"/>
    <property type="match status" value="1"/>
</dbReference>
<protein>
    <recommendedName>
        <fullName evidence="10">MGS-like domain-containing protein</fullName>
    </recommendedName>
</protein>
<comment type="caution">
    <text evidence="11">The sequence shown here is derived from an EMBL/GenBank/DDBJ whole genome shotgun (WGS) entry which is preliminary data.</text>
</comment>
<dbReference type="AlphaFoldDB" id="A0A830HCJ4"/>
<dbReference type="InterPro" id="IPR036914">
    <property type="entry name" value="MGS-like_dom_sf"/>
</dbReference>
<dbReference type="InterPro" id="IPR016193">
    <property type="entry name" value="Cytidine_deaminase-like"/>
</dbReference>
<dbReference type="SMART" id="SM00851">
    <property type="entry name" value="MGS"/>
    <property type="match status" value="1"/>
</dbReference>
<dbReference type="CDD" id="cd01421">
    <property type="entry name" value="IMPCH"/>
    <property type="match status" value="1"/>
</dbReference>
<dbReference type="FunFam" id="3.40.140.20:FF:000001">
    <property type="entry name" value="Bifunctional purine biosynthesis protein PurH"/>
    <property type="match status" value="1"/>
</dbReference>
<dbReference type="GO" id="GO:0004643">
    <property type="term" value="F:phosphoribosylaminoimidazolecarboxamide formyltransferase activity"/>
    <property type="evidence" value="ECO:0007669"/>
    <property type="project" value="UniProtKB-EC"/>
</dbReference>
<evidence type="ECO:0000256" key="3">
    <source>
        <dbReference type="ARBA" id="ARBA00007667"/>
    </source>
</evidence>
<keyword evidence="6" id="KW-0378">Hydrolase</keyword>
<evidence type="ECO:0000256" key="4">
    <source>
        <dbReference type="ARBA" id="ARBA00022679"/>
    </source>
</evidence>
<dbReference type="FunFam" id="3.40.50.1380:FF:000001">
    <property type="entry name" value="Bifunctional purine biosynthesis protein PurH"/>
    <property type="match status" value="1"/>
</dbReference>
<dbReference type="UniPathway" id="UPA00074">
    <property type="reaction ID" value="UER00133"/>
</dbReference>
<dbReference type="OrthoDB" id="6017153at2759"/>
<dbReference type="GO" id="GO:0003937">
    <property type="term" value="F:IMP cyclohydrolase activity"/>
    <property type="evidence" value="ECO:0007669"/>
    <property type="project" value="UniProtKB-EC"/>
</dbReference>
<dbReference type="GO" id="GO:0006189">
    <property type="term" value="P:'de novo' IMP biosynthetic process"/>
    <property type="evidence" value="ECO:0007669"/>
    <property type="project" value="UniProtKB-UniPathway"/>
</dbReference>
<dbReference type="HAMAP" id="MF_00139">
    <property type="entry name" value="PurH"/>
    <property type="match status" value="1"/>
</dbReference>
<evidence type="ECO:0000259" key="10">
    <source>
        <dbReference type="PROSITE" id="PS51855"/>
    </source>
</evidence>
<evidence type="ECO:0000256" key="5">
    <source>
        <dbReference type="ARBA" id="ARBA00022755"/>
    </source>
</evidence>
<evidence type="ECO:0000256" key="1">
    <source>
        <dbReference type="ARBA" id="ARBA00004844"/>
    </source>
</evidence>
<evidence type="ECO:0000256" key="2">
    <source>
        <dbReference type="ARBA" id="ARBA00004954"/>
    </source>
</evidence>
<evidence type="ECO:0000313" key="11">
    <source>
        <dbReference type="EMBL" id="GHP03600.1"/>
    </source>
</evidence>
<organism evidence="11 12">
    <name type="scientific">Pycnococcus provasolii</name>
    <dbReference type="NCBI Taxonomy" id="41880"/>
    <lineage>
        <taxon>Eukaryota</taxon>
        <taxon>Viridiplantae</taxon>
        <taxon>Chlorophyta</taxon>
        <taxon>Pseudoscourfieldiophyceae</taxon>
        <taxon>Pseudoscourfieldiales</taxon>
        <taxon>Pycnococcaceae</taxon>
        <taxon>Pycnococcus</taxon>
    </lineage>
</organism>
<keyword evidence="5" id="KW-0658">Purine biosynthesis</keyword>
<feature type="domain" description="MGS-like" evidence="10">
    <location>
        <begin position="1"/>
        <end position="146"/>
    </location>
</feature>
<dbReference type="NCBIfam" id="TIGR00355">
    <property type="entry name" value="purH"/>
    <property type="match status" value="1"/>
</dbReference>
<dbReference type="InterPro" id="IPR024051">
    <property type="entry name" value="AICAR_Tfase_dup_dom_sf"/>
</dbReference>
<proteinExistence type="inferred from homology"/>
<keyword evidence="4" id="KW-0808">Transferase</keyword>
<dbReference type="Gene3D" id="3.40.140.20">
    <property type="match status" value="2"/>
</dbReference>
<dbReference type="PANTHER" id="PTHR11692:SF0">
    <property type="entry name" value="BIFUNCTIONAL PURINE BIOSYNTHESIS PROTEIN ATIC"/>
    <property type="match status" value="1"/>
</dbReference>
<comment type="catalytic activity">
    <reaction evidence="9">
        <text>IMP + H2O = 5-formamido-1-(5-phospho-D-ribosyl)imidazole-4-carboxamide</text>
        <dbReference type="Rhea" id="RHEA:18445"/>
        <dbReference type="ChEBI" id="CHEBI:15377"/>
        <dbReference type="ChEBI" id="CHEBI:58053"/>
        <dbReference type="ChEBI" id="CHEBI:58467"/>
        <dbReference type="EC" id="3.5.4.10"/>
    </reaction>
</comment>
<evidence type="ECO:0000256" key="8">
    <source>
        <dbReference type="ARBA" id="ARBA00050488"/>
    </source>
</evidence>
<keyword evidence="12" id="KW-1185">Reference proteome</keyword>